<dbReference type="Proteomes" id="UP000325081">
    <property type="component" value="Unassembled WGS sequence"/>
</dbReference>
<dbReference type="EMBL" id="BKCP01001225">
    <property type="protein sequence ID" value="GER26896.1"/>
    <property type="molecule type" value="Genomic_DNA"/>
</dbReference>
<dbReference type="AlphaFoldDB" id="A0A5A7P246"/>
<evidence type="ECO:0000313" key="1">
    <source>
        <dbReference type="EMBL" id="GER26896.1"/>
    </source>
</evidence>
<name>A0A5A7P246_STRAF</name>
<keyword evidence="2" id="KW-1185">Reference proteome</keyword>
<accession>A0A5A7P246</accession>
<organism evidence="1 2">
    <name type="scientific">Striga asiatica</name>
    <name type="common">Asiatic witchweed</name>
    <name type="synonym">Buchnera asiatica</name>
    <dbReference type="NCBI Taxonomy" id="4170"/>
    <lineage>
        <taxon>Eukaryota</taxon>
        <taxon>Viridiplantae</taxon>
        <taxon>Streptophyta</taxon>
        <taxon>Embryophyta</taxon>
        <taxon>Tracheophyta</taxon>
        <taxon>Spermatophyta</taxon>
        <taxon>Magnoliopsida</taxon>
        <taxon>eudicotyledons</taxon>
        <taxon>Gunneridae</taxon>
        <taxon>Pentapetalae</taxon>
        <taxon>asterids</taxon>
        <taxon>lamiids</taxon>
        <taxon>Lamiales</taxon>
        <taxon>Orobanchaceae</taxon>
        <taxon>Buchnereae</taxon>
        <taxon>Striga</taxon>
    </lineage>
</organism>
<proteinExistence type="predicted"/>
<comment type="caution">
    <text evidence="1">The sequence shown here is derived from an EMBL/GenBank/DDBJ whole genome shotgun (WGS) entry which is preliminary data.</text>
</comment>
<protein>
    <submittedName>
        <fullName evidence="1">TetR-family transcriptional regulator</fullName>
    </submittedName>
</protein>
<evidence type="ECO:0000313" key="2">
    <source>
        <dbReference type="Proteomes" id="UP000325081"/>
    </source>
</evidence>
<gene>
    <name evidence="1" type="ORF">STAS_02583</name>
</gene>
<reference evidence="2" key="1">
    <citation type="journal article" date="2019" name="Curr. Biol.">
        <title>Genome Sequence of Striga asiatica Provides Insight into the Evolution of Plant Parasitism.</title>
        <authorList>
            <person name="Yoshida S."/>
            <person name="Kim S."/>
            <person name="Wafula E.K."/>
            <person name="Tanskanen J."/>
            <person name="Kim Y.M."/>
            <person name="Honaas L."/>
            <person name="Yang Z."/>
            <person name="Spallek T."/>
            <person name="Conn C.E."/>
            <person name="Ichihashi Y."/>
            <person name="Cheong K."/>
            <person name="Cui S."/>
            <person name="Der J.P."/>
            <person name="Gundlach H."/>
            <person name="Jiao Y."/>
            <person name="Hori C."/>
            <person name="Ishida J.K."/>
            <person name="Kasahara H."/>
            <person name="Kiba T."/>
            <person name="Kim M.S."/>
            <person name="Koo N."/>
            <person name="Laohavisit A."/>
            <person name="Lee Y.H."/>
            <person name="Lumba S."/>
            <person name="McCourt P."/>
            <person name="Mortimer J.C."/>
            <person name="Mutuku J.M."/>
            <person name="Nomura T."/>
            <person name="Sasaki-Sekimoto Y."/>
            <person name="Seto Y."/>
            <person name="Wang Y."/>
            <person name="Wakatake T."/>
            <person name="Sakakibara H."/>
            <person name="Demura T."/>
            <person name="Yamaguchi S."/>
            <person name="Yoneyama K."/>
            <person name="Manabe R.I."/>
            <person name="Nelson D.C."/>
            <person name="Schulman A.H."/>
            <person name="Timko M.P."/>
            <person name="dePamphilis C.W."/>
            <person name="Choi D."/>
            <person name="Shirasu K."/>
        </authorList>
    </citation>
    <scope>NUCLEOTIDE SEQUENCE [LARGE SCALE GENOMIC DNA]</scope>
    <source>
        <strain evidence="2">cv. UVA1</strain>
    </source>
</reference>
<sequence length="120" mass="13470">MWVEKTWVKECNGASWGNREHSRGWQETDKPVAGRDLNSGILGATIGAEGIKKRYFQICRESSPKKSNNWRNGFLIIKAVINALSAFVKLSSKCLGSTGIPRGYHYPYRAMDHQIDLPSS</sequence>